<evidence type="ECO:0000256" key="7">
    <source>
        <dbReference type="ARBA" id="ARBA00039966"/>
    </source>
</evidence>
<organism evidence="9 10">
    <name type="scientific">Porites evermanni</name>
    <dbReference type="NCBI Taxonomy" id="104178"/>
    <lineage>
        <taxon>Eukaryota</taxon>
        <taxon>Metazoa</taxon>
        <taxon>Cnidaria</taxon>
        <taxon>Anthozoa</taxon>
        <taxon>Hexacorallia</taxon>
        <taxon>Scleractinia</taxon>
        <taxon>Fungiina</taxon>
        <taxon>Poritidae</taxon>
        <taxon>Porites</taxon>
    </lineage>
</organism>
<evidence type="ECO:0000256" key="3">
    <source>
        <dbReference type="ARBA" id="ARBA00022490"/>
    </source>
</evidence>
<reference evidence="9 10" key="1">
    <citation type="submission" date="2022-05" db="EMBL/GenBank/DDBJ databases">
        <authorList>
            <consortium name="Genoscope - CEA"/>
            <person name="William W."/>
        </authorList>
    </citation>
    <scope>NUCLEOTIDE SEQUENCE [LARGE SCALE GENOMIC DNA]</scope>
</reference>
<dbReference type="Gene3D" id="1.25.40.10">
    <property type="entry name" value="Tetratricopeptide repeat domain"/>
    <property type="match status" value="1"/>
</dbReference>
<dbReference type="PANTHER" id="PTHR16056:SF16">
    <property type="entry name" value="REGULATOR OF MICROTUBULE DYNAMICS PROTEIN 1"/>
    <property type="match status" value="1"/>
</dbReference>
<keyword evidence="4" id="KW-0677">Repeat</keyword>
<comment type="subunit">
    <text evidence="2">Interacts with microtubules.</text>
</comment>
<accession>A0ABN8L8X6</accession>
<evidence type="ECO:0000256" key="4">
    <source>
        <dbReference type="ARBA" id="ARBA00022737"/>
    </source>
</evidence>
<sequence length="229" mass="26564">MSELENDLKVADELHENGEAQKVYDMLIKYKDLQNAEVEWRLARACRILAMTDSEKKKAFTYEAHEHAKLALSLDDKNAACHKWFGISISLVGDVEGVKYKLANAITIKEHFEKAAELDPKDPSCRHLLGIWCFNFADMDWFTRNLAKSIFGSPPTCTYQEALECFQRAEELEPNFYNKNHLMLGKVFLRMKKKDEAKKWLEKADSSNGETEDDKLVRKEAKELLRKHF</sequence>
<comment type="caution">
    <text evidence="9">The sequence shown here is derived from an EMBL/GenBank/DDBJ whole genome shotgun (WGS) entry which is preliminary data.</text>
</comment>
<evidence type="ECO:0000256" key="6">
    <source>
        <dbReference type="ARBA" id="ARBA00023212"/>
    </source>
</evidence>
<dbReference type="EMBL" id="CALNXI010000001">
    <property type="protein sequence ID" value="CAH3013570.1"/>
    <property type="molecule type" value="Genomic_DNA"/>
</dbReference>
<dbReference type="InterPro" id="IPR011990">
    <property type="entry name" value="TPR-like_helical_dom_sf"/>
</dbReference>
<keyword evidence="10" id="KW-1185">Reference proteome</keyword>
<gene>
    <name evidence="9" type="ORF">PEVE_00000115</name>
</gene>
<protein>
    <recommendedName>
        <fullName evidence="7">Regulator of microtubule dynamics protein 1</fullName>
    </recommendedName>
    <alternativeName>
        <fullName evidence="8">Protein FAM82B</fullName>
    </alternativeName>
</protein>
<dbReference type="Pfam" id="PF21033">
    <property type="entry name" value="RMD1-3"/>
    <property type="match status" value="1"/>
</dbReference>
<dbReference type="PANTHER" id="PTHR16056">
    <property type="entry name" value="REGULATOR OF MICROTUBULE DYNAMICS PROTEIN"/>
    <property type="match status" value="1"/>
</dbReference>
<proteinExistence type="predicted"/>
<comment type="subcellular location">
    <subcellularLocation>
        <location evidence="1">Cytoplasm</location>
        <location evidence="1">Cytoskeleton</location>
    </subcellularLocation>
</comment>
<dbReference type="Proteomes" id="UP001159427">
    <property type="component" value="Unassembled WGS sequence"/>
</dbReference>
<keyword evidence="5" id="KW-0802">TPR repeat</keyword>
<evidence type="ECO:0000313" key="10">
    <source>
        <dbReference type="Proteomes" id="UP001159427"/>
    </source>
</evidence>
<evidence type="ECO:0000256" key="1">
    <source>
        <dbReference type="ARBA" id="ARBA00004245"/>
    </source>
</evidence>
<evidence type="ECO:0000256" key="5">
    <source>
        <dbReference type="ARBA" id="ARBA00022803"/>
    </source>
</evidence>
<evidence type="ECO:0000313" key="9">
    <source>
        <dbReference type="EMBL" id="CAH3013570.1"/>
    </source>
</evidence>
<name>A0ABN8L8X6_9CNID</name>
<keyword evidence="6" id="KW-0206">Cytoskeleton</keyword>
<evidence type="ECO:0000256" key="2">
    <source>
        <dbReference type="ARBA" id="ARBA00011375"/>
    </source>
</evidence>
<keyword evidence="3" id="KW-0963">Cytoplasm</keyword>
<dbReference type="InterPro" id="IPR049039">
    <property type="entry name" value="RMD1-3_a_helical_rpt"/>
</dbReference>
<dbReference type="SUPFAM" id="SSF48452">
    <property type="entry name" value="TPR-like"/>
    <property type="match status" value="1"/>
</dbReference>
<evidence type="ECO:0000256" key="8">
    <source>
        <dbReference type="ARBA" id="ARBA00041958"/>
    </source>
</evidence>